<protein>
    <submittedName>
        <fullName evidence="2">Uncharacterized protein</fullName>
    </submittedName>
</protein>
<evidence type="ECO:0000313" key="2">
    <source>
        <dbReference type="EMBL" id="MFD2457738.1"/>
    </source>
</evidence>
<dbReference type="RefSeq" id="WP_345389326.1">
    <property type="nucleotide sequence ID" value="NZ_BAABHG010000003.1"/>
</dbReference>
<feature type="region of interest" description="Disordered" evidence="1">
    <location>
        <begin position="63"/>
        <end position="86"/>
    </location>
</feature>
<dbReference type="Proteomes" id="UP001597419">
    <property type="component" value="Unassembled WGS sequence"/>
</dbReference>
<organism evidence="2 3">
    <name type="scientific">Amycolatopsis samaneae</name>
    <dbReference type="NCBI Taxonomy" id="664691"/>
    <lineage>
        <taxon>Bacteria</taxon>
        <taxon>Bacillati</taxon>
        <taxon>Actinomycetota</taxon>
        <taxon>Actinomycetes</taxon>
        <taxon>Pseudonocardiales</taxon>
        <taxon>Pseudonocardiaceae</taxon>
        <taxon>Amycolatopsis</taxon>
    </lineage>
</organism>
<evidence type="ECO:0000256" key="1">
    <source>
        <dbReference type="SAM" id="MobiDB-lite"/>
    </source>
</evidence>
<reference evidence="3" key="1">
    <citation type="journal article" date="2019" name="Int. J. Syst. Evol. Microbiol.">
        <title>The Global Catalogue of Microorganisms (GCM) 10K type strain sequencing project: providing services to taxonomists for standard genome sequencing and annotation.</title>
        <authorList>
            <consortium name="The Broad Institute Genomics Platform"/>
            <consortium name="The Broad Institute Genome Sequencing Center for Infectious Disease"/>
            <person name="Wu L."/>
            <person name="Ma J."/>
        </authorList>
    </citation>
    <scope>NUCLEOTIDE SEQUENCE [LARGE SCALE GENOMIC DNA]</scope>
    <source>
        <strain evidence="3">CGMCC 4.7643</strain>
    </source>
</reference>
<name>A0ABW5G8F4_9PSEU</name>
<keyword evidence="3" id="KW-1185">Reference proteome</keyword>
<feature type="compositionally biased region" description="Basic and acidic residues" evidence="1">
    <location>
        <begin position="63"/>
        <end position="73"/>
    </location>
</feature>
<gene>
    <name evidence="2" type="ORF">ACFSYJ_03965</name>
</gene>
<evidence type="ECO:0000313" key="3">
    <source>
        <dbReference type="Proteomes" id="UP001597419"/>
    </source>
</evidence>
<comment type="caution">
    <text evidence="2">The sequence shown here is derived from an EMBL/GenBank/DDBJ whole genome shotgun (WGS) entry which is preliminary data.</text>
</comment>
<dbReference type="EMBL" id="JBHUKU010000002">
    <property type="protein sequence ID" value="MFD2457738.1"/>
    <property type="molecule type" value="Genomic_DNA"/>
</dbReference>
<accession>A0ABW5G8F4</accession>
<proteinExistence type="predicted"/>
<sequence>MTADACRPVNINVAFGRGKDIVQAGTVYGGIHIHQCGHRHLAASDELLVETLSARLAELGYRRTTHEADELNTKGHGGRPLTDENQ</sequence>